<name>A0A835DHA8_TETSI</name>
<evidence type="ECO:0000313" key="2">
    <source>
        <dbReference type="Proteomes" id="UP000655225"/>
    </source>
</evidence>
<dbReference type="Pfam" id="PF04827">
    <property type="entry name" value="Plant_tran"/>
    <property type="match status" value="1"/>
</dbReference>
<protein>
    <submittedName>
        <fullName evidence="1">Uncharacterized protein</fullName>
    </submittedName>
</protein>
<sequence>MRRELFLCILKDVEAYDEYFVQRKDCCGRLGCSSVQKMTTATIIHPTIGKKGLFAKKQEVVKKDVERTFGVLQIRPPPYETISPPEYARNLAIFVAHISSRLSRIRNRGTNTTLRFDLMEHLWNKFGDEAV</sequence>
<gene>
    <name evidence="1" type="ORF">HHK36_015959</name>
</gene>
<dbReference type="PANTHER" id="PTHR47150:SF7">
    <property type="entry name" value="NUCLEASE"/>
    <property type="match status" value="1"/>
</dbReference>
<dbReference type="PANTHER" id="PTHR47150">
    <property type="entry name" value="OS12G0169200 PROTEIN"/>
    <property type="match status" value="1"/>
</dbReference>
<proteinExistence type="predicted"/>
<dbReference type="Proteomes" id="UP000655225">
    <property type="component" value="Unassembled WGS sequence"/>
</dbReference>
<organism evidence="1 2">
    <name type="scientific">Tetracentron sinense</name>
    <name type="common">Spur-leaf</name>
    <dbReference type="NCBI Taxonomy" id="13715"/>
    <lineage>
        <taxon>Eukaryota</taxon>
        <taxon>Viridiplantae</taxon>
        <taxon>Streptophyta</taxon>
        <taxon>Embryophyta</taxon>
        <taxon>Tracheophyta</taxon>
        <taxon>Spermatophyta</taxon>
        <taxon>Magnoliopsida</taxon>
        <taxon>Trochodendrales</taxon>
        <taxon>Trochodendraceae</taxon>
        <taxon>Tetracentron</taxon>
    </lineage>
</organism>
<dbReference type="AlphaFoldDB" id="A0A835DHA8"/>
<dbReference type="InterPro" id="IPR006912">
    <property type="entry name" value="Harbinger_derived_prot"/>
</dbReference>
<evidence type="ECO:0000313" key="1">
    <source>
        <dbReference type="EMBL" id="KAF8400084.1"/>
    </source>
</evidence>
<comment type="caution">
    <text evidence="1">The sequence shown here is derived from an EMBL/GenBank/DDBJ whole genome shotgun (WGS) entry which is preliminary data.</text>
</comment>
<accession>A0A835DHA8</accession>
<dbReference type="EMBL" id="JABCRI010000010">
    <property type="protein sequence ID" value="KAF8400084.1"/>
    <property type="molecule type" value="Genomic_DNA"/>
</dbReference>
<reference evidence="1 2" key="1">
    <citation type="submission" date="2020-04" db="EMBL/GenBank/DDBJ databases">
        <title>Plant Genome Project.</title>
        <authorList>
            <person name="Zhang R.-G."/>
        </authorList>
    </citation>
    <scope>NUCLEOTIDE SEQUENCE [LARGE SCALE GENOMIC DNA]</scope>
    <source>
        <strain evidence="1">YNK0</strain>
        <tissue evidence="1">Leaf</tissue>
    </source>
</reference>
<keyword evidence="2" id="KW-1185">Reference proteome</keyword>